<sequence length="252" mass="29597">MKLTDSRRLLSCFLGLLLWPSATLAIVPPEYEDPEEPWTAGIEFGWMYDKGNKTSRSLNTTLEIEYEIKDKYKGYFEYNFDFASDDDVETTKKDRLQLQGDYNFNDDNYVFARADIKSDEFGSFAEENTYSTGYGHIFLDKKKHKLNVEVGPGFRHSKPQDDNFDDQAEDEVIIRSVLKYQRFFTEHLKFYADSSLEVGEKNSISVTNLKLEQKLFGDLFLVFDLQYTYRDKVPTDTVRNEFVNKFNLKYVF</sequence>
<name>A0A418YF97_9GAMM</name>
<reference evidence="2 3" key="2">
    <citation type="submission" date="2019-01" db="EMBL/GenBank/DDBJ databases">
        <title>Motilimonas pumilus sp. nov., isolated from the gut of sea cucumber (Apostichopus japonicus).</title>
        <authorList>
            <person name="Wang F.-Q."/>
            <person name="Ren L.-H."/>
            <person name="Lin Y.-W."/>
            <person name="Sun G.-H."/>
            <person name="Du Z.-J."/>
            <person name="Zhao J.-X."/>
            <person name="Liu X.-J."/>
            <person name="Liu L.-J."/>
        </authorList>
    </citation>
    <scope>NUCLEOTIDE SEQUENCE [LARGE SCALE GENOMIC DNA]</scope>
    <source>
        <strain evidence="2 3">PLHSC7-2</strain>
    </source>
</reference>
<evidence type="ECO:0000313" key="3">
    <source>
        <dbReference type="Proteomes" id="UP000283255"/>
    </source>
</evidence>
<reference evidence="2 3" key="1">
    <citation type="submission" date="2018-09" db="EMBL/GenBank/DDBJ databases">
        <authorList>
            <person name="Wang F."/>
        </authorList>
    </citation>
    <scope>NUCLEOTIDE SEQUENCE [LARGE SCALE GENOMIC DNA]</scope>
    <source>
        <strain evidence="2 3">PLHSC7-2</strain>
    </source>
</reference>
<feature type="chain" id="PRO_5019313366" evidence="1">
    <location>
        <begin position="26"/>
        <end position="252"/>
    </location>
</feature>
<feature type="signal peptide" evidence="1">
    <location>
        <begin position="1"/>
        <end position="25"/>
    </location>
</feature>
<evidence type="ECO:0000313" key="2">
    <source>
        <dbReference type="EMBL" id="RJG47952.1"/>
    </source>
</evidence>
<comment type="caution">
    <text evidence="2">The sequence shown here is derived from an EMBL/GenBank/DDBJ whole genome shotgun (WGS) entry which is preliminary data.</text>
</comment>
<dbReference type="Pfam" id="PF04338">
    <property type="entry name" value="DUF481"/>
    <property type="match status" value="1"/>
</dbReference>
<keyword evidence="1" id="KW-0732">Signal</keyword>
<dbReference type="RefSeq" id="WP_119910535.1">
    <property type="nucleotide sequence ID" value="NZ_QZCH01000010.1"/>
</dbReference>
<protein>
    <submittedName>
        <fullName evidence="2">DUF481 domain-containing protein</fullName>
    </submittedName>
</protein>
<dbReference type="InterPro" id="IPR007433">
    <property type="entry name" value="DUF481"/>
</dbReference>
<keyword evidence="3" id="KW-1185">Reference proteome</keyword>
<gene>
    <name evidence="2" type="ORF">D1Z90_09570</name>
</gene>
<organism evidence="2 3">
    <name type="scientific">Motilimonas pumila</name>
    <dbReference type="NCBI Taxonomy" id="2303987"/>
    <lineage>
        <taxon>Bacteria</taxon>
        <taxon>Pseudomonadati</taxon>
        <taxon>Pseudomonadota</taxon>
        <taxon>Gammaproteobacteria</taxon>
        <taxon>Alteromonadales</taxon>
        <taxon>Alteromonadales genera incertae sedis</taxon>
        <taxon>Motilimonas</taxon>
    </lineage>
</organism>
<proteinExistence type="predicted"/>
<dbReference type="EMBL" id="QZCH01000010">
    <property type="protein sequence ID" value="RJG47952.1"/>
    <property type="molecule type" value="Genomic_DNA"/>
</dbReference>
<dbReference type="Proteomes" id="UP000283255">
    <property type="component" value="Unassembled WGS sequence"/>
</dbReference>
<dbReference type="OrthoDB" id="7625761at2"/>
<evidence type="ECO:0000256" key="1">
    <source>
        <dbReference type="SAM" id="SignalP"/>
    </source>
</evidence>
<dbReference type="AlphaFoldDB" id="A0A418YF97"/>
<accession>A0A418YF97</accession>